<keyword evidence="1" id="KW-1133">Transmembrane helix</keyword>
<evidence type="ECO:0000256" key="2">
    <source>
        <dbReference type="SAM" id="SignalP"/>
    </source>
</evidence>
<gene>
    <name evidence="3" type="ORF">SNAT2548_LOCUS15295</name>
</gene>
<name>A0A812N227_9DINO</name>
<keyword evidence="4" id="KW-1185">Reference proteome</keyword>
<keyword evidence="2" id="KW-0732">Signal</keyword>
<accession>A0A812N227</accession>
<sequence>MAPRFLLGPVVFAMVGAGVAPEPLLRGNASGGTLRSPRRLEDACCTHQTSEYWNKFGCGGPCTYDDTTKRCTCENAPSYYRNRCMFPAEDVCRADPDLAGNFLLEFLRTENADAVQCIQDLSADAGCVATVAPACLRDGHRWWYGATLDGPLHAPSPYACALPDSCKVGHLSGADLLCCSEDGCASLQGGLLALIVLGAVLGFPSLCCCLCCFFCRSSCGMKIQAGPRKVQGQSQQASIPVVMAQVVGEAGQPYLAENNASNMNEEFVPQKGQGPSVRLVGSE</sequence>
<dbReference type="AlphaFoldDB" id="A0A812N227"/>
<keyword evidence="1" id="KW-0472">Membrane</keyword>
<comment type="caution">
    <text evidence="3">The sequence shown here is derived from an EMBL/GenBank/DDBJ whole genome shotgun (WGS) entry which is preliminary data.</text>
</comment>
<evidence type="ECO:0000256" key="1">
    <source>
        <dbReference type="SAM" id="Phobius"/>
    </source>
</evidence>
<dbReference type="EMBL" id="CAJNDS010001935">
    <property type="protein sequence ID" value="CAE7289924.1"/>
    <property type="molecule type" value="Genomic_DNA"/>
</dbReference>
<organism evidence="3 4">
    <name type="scientific">Symbiodinium natans</name>
    <dbReference type="NCBI Taxonomy" id="878477"/>
    <lineage>
        <taxon>Eukaryota</taxon>
        <taxon>Sar</taxon>
        <taxon>Alveolata</taxon>
        <taxon>Dinophyceae</taxon>
        <taxon>Suessiales</taxon>
        <taxon>Symbiodiniaceae</taxon>
        <taxon>Symbiodinium</taxon>
    </lineage>
</organism>
<proteinExistence type="predicted"/>
<feature type="chain" id="PRO_5032459101" evidence="2">
    <location>
        <begin position="22"/>
        <end position="283"/>
    </location>
</feature>
<feature type="signal peptide" evidence="2">
    <location>
        <begin position="1"/>
        <end position="21"/>
    </location>
</feature>
<evidence type="ECO:0000313" key="4">
    <source>
        <dbReference type="Proteomes" id="UP000604046"/>
    </source>
</evidence>
<protein>
    <submittedName>
        <fullName evidence="3">Uncharacterized protein</fullName>
    </submittedName>
</protein>
<keyword evidence="1" id="KW-0812">Transmembrane</keyword>
<dbReference type="Proteomes" id="UP000604046">
    <property type="component" value="Unassembled WGS sequence"/>
</dbReference>
<reference evidence="3" key="1">
    <citation type="submission" date="2021-02" db="EMBL/GenBank/DDBJ databases">
        <authorList>
            <person name="Dougan E. K."/>
            <person name="Rhodes N."/>
            <person name="Thang M."/>
            <person name="Chan C."/>
        </authorList>
    </citation>
    <scope>NUCLEOTIDE SEQUENCE</scope>
</reference>
<feature type="transmembrane region" description="Helical" evidence="1">
    <location>
        <begin position="191"/>
        <end position="215"/>
    </location>
</feature>
<evidence type="ECO:0000313" key="3">
    <source>
        <dbReference type="EMBL" id="CAE7289924.1"/>
    </source>
</evidence>